<feature type="transmembrane region" description="Helical" evidence="8">
    <location>
        <begin position="116"/>
        <end position="137"/>
    </location>
</feature>
<dbReference type="Gene3D" id="1.20.1730.10">
    <property type="entry name" value="Sodium/glucose cotransporter"/>
    <property type="match status" value="1"/>
</dbReference>
<organism evidence="9 10">
    <name type="scientific">Mariniphaga sediminis</name>
    <dbReference type="NCBI Taxonomy" id="1628158"/>
    <lineage>
        <taxon>Bacteria</taxon>
        <taxon>Pseudomonadati</taxon>
        <taxon>Bacteroidota</taxon>
        <taxon>Bacteroidia</taxon>
        <taxon>Marinilabiliales</taxon>
        <taxon>Prolixibacteraceae</taxon>
        <taxon>Mariniphaga</taxon>
    </lineage>
</organism>
<dbReference type="InterPro" id="IPR001734">
    <property type="entry name" value="Na/solute_symporter"/>
</dbReference>
<dbReference type="InterPro" id="IPR050277">
    <property type="entry name" value="Sodium:Solute_Symporter"/>
</dbReference>
<keyword evidence="5 8" id="KW-1133">Transmembrane helix</keyword>
<keyword evidence="6 8" id="KW-0472">Membrane</keyword>
<feature type="transmembrane region" description="Helical" evidence="8">
    <location>
        <begin position="143"/>
        <end position="166"/>
    </location>
</feature>
<evidence type="ECO:0000256" key="4">
    <source>
        <dbReference type="ARBA" id="ARBA00022692"/>
    </source>
</evidence>
<dbReference type="OrthoDB" id="9789704at2"/>
<reference evidence="9 10" key="1">
    <citation type="journal article" date="2015" name="Int. J. Syst. Evol. Microbiol.">
        <title>Mariniphaga sediminis sp. nov., isolated from coastal sediment.</title>
        <authorList>
            <person name="Wang F.Q."/>
            <person name="Shen Q.Y."/>
            <person name="Chen G.J."/>
            <person name="Du Z.J."/>
        </authorList>
    </citation>
    <scope>NUCLEOTIDE SEQUENCE [LARGE SCALE GENOMIC DNA]</scope>
    <source>
        <strain evidence="9 10">SY21</strain>
    </source>
</reference>
<evidence type="ECO:0000256" key="1">
    <source>
        <dbReference type="ARBA" id="ARBA00004141"/>
    </source>
</evidence>
<feature type="transmembrane region" description="Helical" evidence="8">
    <location>
        <begin position="449"/>
        <end position="469"/>
    </location>
</feature>
<comment type="similarity">
    <text evidence="2 7">Belongs to the sodium:solute symporter (SSF) (TC 2.A.21) family.</text>
</comment>
<dbReference type="GO" id="GO:0022857">
    <property type="term" value="F:transmembrane transporter activity"/>
    <property type="evidence" value="ECO:0007669"/>
    <property type="project" value="InterPro"/>
</dbReference>
<feature type="transmembrane region" description="Helical" evidence="8">
    <location>
        <begin position="418"/>
        <end position="437"/>
    </location>
</feature>
<feature type="transmembrane region" description="Helical" evidence="8">
    <location>
        <begin position="35"/>
        <end position="53"/>
    </location>
</feature>
<gene>
    <name evidence="9" type="ORF">D1164_09855</name>
</gene>
<evidence type="ECO:0000256" key="6">
    <source>
        <dbReference type="ARBA" id="ARBA00023136"/>
    </source>
</evidence>
<dbReference type="PROSITE" id="PS50283">
    <property type="entry name" value="NA_SOLUT_SYMP_3"/>
    <property type="match status" value="1"/>
</dbReference>
<keyword evidence="4 8" id="KW-0812">Transmembrane</keyword>
<evidence type="ECO:0000256" key="8">
    <source>
        <dbReference type="SAM" id="Phobius"/>
    </source>
</evidence>
<evidence type="ECO:0000313" key="10">
    <source>
        <dbReference type="Proteomes" id="UP000266441"/>
    </source>
</evidence>
<dbReference type="AlphaFoldDB" id="A0A399D155"/>
<evidence type="ECO:0000256" key="7">
    <source>
        <dbReference type="RuleBase" id="RU362091"/>
    </source>
</evidence>
<dbReference type="InterPro" id="IPR038377">
    <property type="entry name" value="Na/Glc_symporter_sf"/>
</dbReference>
<dbReference type="PANTHER" id="PTHR48086:SF7">
    <property type="entry name" value="SODIUM-SOLUTE SYMPORTER-RELATED"/>
    <property type="match status" value="1"/>
</dbReference>
<evidence type="ECO:0000313" key="9">
    <source>
        <dbReference type="EMBL" id="RIH65419.1"/>
    </source>
</evidence>
<dbReference type="Proteomes" id="UP000266441">
    <property type="component" value="Unassembled WGS sequence"/>
</dbReference>
<comment type="subcellular location">
    <subcellularLocation>
        <location evidence="1">Membrane</location>
        <topology evidence="1">Multi-pass membrane protein</topology>
    </subcellularLocation>
</comment>
<feature type="transmembrane region" description="Helical" evidence="8">
    <location>
        <begin position="263"/>
        <end position="289"/>
    </location>
</feature>
<feature type="transmembrane region" description="Helical" evidence="8">
    <location>
        <begin position="178"/>
        <end position="196"/>
    </location>
</feature>
<dbReference type="CDD" id="cd10322">
    <property type="entry name" value="SLC5sbd"/>
    <property type="match status" value="1"/>
</dbReference>
<dbReference type="EMBL" id="QWET01000006">
    <property type="protein sequence ID" value="RIH65419.1"/>
    <property type="molecule type" value="Genomic_DNA"/>
</dbReference>
<keyword evidence="10" id="KW-1185">Reference proteome</keyword>
<evidence type="ECO:0000256" key="2">
    <source>
        <dbReference type="ARBA" id="ARBA00006434"/>
    </source>
</evidence>
<dbReference type="RefSeq" id="WP_119349800.1">
    <property type="nucleotide sequence ID" value="NZ_QWET01000006.1"/>
</dbReference>
<protein>
    <submittedName>
        <fullName evidence="9">Sodium:solute symporter family protein</fullName>
    </submittedName>
</protein>
<feature type="transmembrane region" description="Helical" evidence="8">
    <location>
        <begin position="229"/>
        <end position="251"/>
    </location>
</feature>
<feature type="transmembrane region" description="Helical" evidence="8">
    <location>
        <begin position="6"/>
        <end position="23"/>
    </location>
</feature>
<feature type="transmembrane region" description="Helical" evidence="8">
    <location>
        <begin position="366"/>
        <end position="383"/>
    </location>
</feature>
<dbReference type="Pfam" id="PF00474">
    <property type="entry name" value="SSF"/>
    <property type="match status" value="1"/>
</dbReference>
<evidence type="ECO:0000256" key="5">
    <source>
        <dbReference type="ARBA" id="ARBA00022989"/>
    </source>
</evidence>
<feature type="transmembrane region" description="Helical" evidence="8">
    <location>
        <begin position="389"/>
        <end position="411"/>
    </location>
</feature>
<feature type="transmembrane region" description="Helical" evidence="8">
    <location>
        <begin position="301"/>
        <end position="326"/>
    </location>
</feature>
<dbReference type="GO" id="GO:0005886">
    <property type="term" value="C:plasma membrane"/>
    <property type="evidence" value="ECO:0007669"/>
    <property type="project" value="TreeGrafter"/>
</dbReference>
<evidence type="ECO:0000256" key="3">
    <source>
        <dbReference type="ARBA" id="ARBA00022448"/>
    </source>
</evidence>
<sequence length="505" mass="56716">MNISSIDLVIVISYIVVIIFYGIWKSRNVHDSADFLVAGRSLGLFVLISTIVMTEFNTATMVGFSSFGYKAGFYSQLILLASFIGFMAYTFIVAKRWKRINATSIIELFEIRYNKSFRLLATFMIVILLLFFSPAYLRAVGLIFASSLGISLTTTVIIISITVLIFSVIGGLTAVAHTNTLSFILTLVALPLMWYFTREHAISLGGIEQVFEEKYLSINPVGMWNDPQLPFSFILSTYFLLFLIYMQSPWYAQLMTAAKNEKVAYASMGIGAVLIVFVYAFSIQVAAYVKVGFPDLTDPQLALAMAINNWLPVGISGLLLAVIIAIGQTTMGTIWNNIVSITSNDIYKRIMHPDATEKKLLRFSRIMTLSIALFTIIVSITIVDQVINTLFVGNIIMASLFFPALGGFLWWKTGEKAVWITTVISIVSGFGLLLVINQTSGYDLNDWMFFYYVIICPAIILIGIIISYFEKPSEEYLLKKVRFFNKVGAPWFGKKEYHKYLECLN</sequence>
<dbReference type="PANTHER" id="PTHR48086">
    <property type="entry name" value="SODIUM/PROLINE SYMPORTER-RELATED"/>
    <property type="match status" value="1"/>
</dbReference>
<name>A0A399D155_9BACT</name>
<keyword evidence="3" id="KW-0813">Transport</keyword>
<proteinExistence type="inferred from homology"/>
<comment type="caution">
    <text evidence="9">The sequence shown here is derived from an EMBL/GenBank/DDBJ whole genome shotgun (WGS) entry which is preliminary data.</text>
</comment>
<accession>A0A399D155</accession>
<feature type="transmembrane region" description="Helical" evidence="8">
    <location>
        <begin position="73"/>
        <end position="95"/>
    </location>
</feature>